<accession>A0ABZ0S182</accession>
<name>A0ABZ0S182_9BACI</name>
<dbReference type="InterPro" id="IPR043128">
    <property type="entry name" value="Rev_trsase/Diguanyl_cyclase"/>
</dbReference>
<organism evidence="2 3">
    <name type="scientific">Lysinibacillus louembei</name>
    <dbReference type="NCBI Taxonomy" id="1470088"/>
    <lineage>
        <taxon>Bacteria</taxon>
        <taxon>Bacillati</taxon>
        <taxon>Bacillota</taxon>
        <taxon>Bacilli</taxon>
        <taxon>Bacillales</taxon>
        <taxon>Bacillaceae</taxon>
        <taxon>Lysinibacillus</taxon>
    </lineage>
</organism>
<dbReference type="SUPFAM" id="SSF55073">
    <property type="entry name" value="Nucleotide cyclase"/>
    <property type="match status" value="1"/>
</dbReference>
<dbReference type="Gene3D" id="3.30.70.270">
    <property type="match status" value="1"/>
</dbReference>
<dbReference type="NCBIfam" id="TIGR00254">
    <property type="entry name" value="GGDEF"/>
    <property type="match status" value="1"/>
</dbReference>
<reference evidence="2 3" key="1">
    <citation type="submission" date="2023-09" db="EMBL/GenBank/DDBJ databases">
        <authorList>
            <person name="Page C.A."/>
            <person name="Perez-Diaz I.M."/>
        </authorList>
    </citation>
    <scope>NUCLEOTIDE SEQUENCE [LARGE SCALE GENOMIC DNA]</scope>
    <source>
        <strain evidence="2 3">Ll15</strain>
    </source>
</reference>
<keyword evidence="2" id="KW-0808">Transferase</keyword>
<dbReference type="RefSeq" id="WP_319837874.1">
    <property type="nucleotide sequence ID" value="NZ_CP137624.1"/>
</dbReference>
<dbReference type="EMBL" id="CP137624">
    <property type="protein sequence ID" value="WPK13342.1"/>
    <property type="molecule type" value="Genomic_DNA"/>
</dbReference>
<dbReference type="Proteomes" id="UP001322664">
    <property type="component" value="Chromosome"/>
</dbReference>
<dbReference type="PANTHER" id="PTHR45138:SF9">
    <property type="entry name" value="DIGUANYLATE CYCLASE DGCM-RELATED"/>
    <property type="match status" value="1"/>
</dbReference>
<protein>
    <submittedName>
        <fullName evidence="2">GGDEF domain-containing protein</fullName>
        <ecNumber evidence="2">2.7.7.65</ecNumber>
    </submittedName>
</protein>
<dbReference type="GO" id="GO:0052621">
    <property type="term" value="F:diguanylate cyclase activity"/>
    <property type="evidence" value="ECO:0007669"/>
    <property type="project" value="UniProtKB-EC"/>
</dbReference>
<dbReference type="CDD" id="cd01949">
    <property type="entry name" value="GGDEF"/>
    <property type="match status" value="1"/>
</dbReference>
<dbReference type="SMART" id="SM00267">
    <property type="entry name" value="GGDEF"/>
    <property type="match status" value="1"/>
</dbReference>
<dbReference type="InterPro" id="IPR000160">
    <property type="entry name" value="GGDEF_dom"/>
</dbReference>
<evidence type="ECO:0000313" key="2">
    <source>
        <dbReference type="EMBL" id="WPK13342.1"/>
    </source>
</evidence>
<evidence type="ECO:0000313" key="3">
    <source>
        <dbReference type="Proteomes" id="UP001322664"/>
    </source>
</evidence>
<dbReference type="PANTHER" id="PTHR45138">
    <property type="entry name" value="REGULATORY COMPONENTS OF SENSORY TRANSDUCTION SYSTEM"/>
    <property type="match status" value="1"/>
</dbReference>
<dbReference type="InterPro" id="IPR029787">
    <property type="entry name" value="Nucleotide_cyclase"/>
</dbReference>
<proteinExistence type="predicted"/>
<keyword evidence="2" id="KW-0548">Nucleotidyltransferase</keyword>
<dbReference type="InterPro" id="IPR050469">
    <property type="entry name" value="Diguanylate_Cyclase"/>
</dbReference>
<evidence type="ECO:0000259" key="1">
    <source>
        <dbReference type="PROSITE" id="PS50887"/>
    </source>
</evidence>
<feature type="domain" description="GGDEF" evidence="1">
    <location>
        <begin position="77"/>
        <end position="210"/>
    </location>
</feature>
<dbReference type="PROSITE" id="PS50887">
    <property type="entry name" value="GGDEF"/>
    <property type="match status" value="1"/>
</dbReference>
<gene>
    <name evidence="2" type="ORF">R6U77_06610</name>
</gene>
<dbReference type="EC" id="2.7.7.65" evidence="2"/>
<dbReference type="Pfam" id="PF00990">
    <property type="entry name" value="GGDEF"/>
    <property type="match status" value="1"/>
</dbReference>
<sequence length="213" mass="24293">MEKINHPDLIEMFKMQVKVLNDLLDEQETAHALEAEMNIQRNQILHETSIDPLTDVYNRKYFETAANKILQQLDASIYTLLAIIDLDYFKQINDTYGHLIGDEALKTVGARLKTFALQKKAIVARYGGDEFLLICSSKERERLEDFAETLHRGLSALTVENDNTIVHLSFSIGLTIVNAAEPLSALLQQADTALYDVKKNGRGHFTFYRHHKD</sequence>
<keyword evidence="3" id="KW-1185">Reference proteome</keyword>